<dbReference type="STRING" id="1849968.A8C32_10905"/>
<gene>
    <name evidence="1" type="ORF">A8C32_10905</name>
</gene>
<evidence type="ECO:0000313" key="2">
    <source>
        <dbReference type="Proteomes" id="UP000095713"/>
    </source>
</evidence>
<sequence length="118" mass="13726">MNQTSTSCLTNLQRKEIVQELKQIEILLKRENKLIKENKSILNPLFIWPVKKVSHITYNEIWAISNYVDHNVAFSDEITDFNGGAKSYDTYSGYNHQGVDIFIWPYSLNMLENNGLEV</sequence>
<dbReference type="EMBL" id="MDJD01000007">
    <property type="protein sequence ID" value="OEK09228.1"/>
    <property type="molecule type" value="Genomic_DNA"/>
</dbReference>
<dbReference type="Proteomes" id="UP000095713">
    <property type="component" value="Unassembled WGS sequence"/>
</dbReference>
<accession>A0A1E5TD00</accession>
<keyword evidence="2" id="KW-1185">Reference proteome</keyword>
<reference evidence="1 2" key="1">
    <citation type="submission" date="2016-05" db="EMBL/GenBank/DDBJ databases">
        <title>Draft Genome Sequence of Algibacter sp. Strain SK-16 Isolated from the Surface Water of Aburatsubo Inlet.</title>
        <authorList>
            <person name="Wong S.-K."/>
            <person name="Yoshizawa S."/>
            <person name="Nakajima Y."/>
            <person name="Ogura Y."/>
            <person name="Tetsuya H."/>
            <person name="Hamasaki K."/>
        </authorList>
    </citation>
    <scope>NUCLEOTIDE SEQUENCE [LARGE SCALE GENOMIC DNA]</scope>
    <source>
        <strain evidence="1 2">SK-16</strain>
    </source>
</reference>
<dbReference type="AlphaFoldDB" id="A0A1E5TD00"/>
<organism evidence="1 2">
    <name type="scientific">Flavivirga aquatica</name>
    <dbReference type="NCBI Taxonomy" id="1849968"/>
    <lineage>
        <taxon>Bacteria</taxon>
        <taxon>Pseudomonadati</taxon>
        <taxon>Bacteroidota</taxon>
        <taxon>Flavobacteriia</taxon>
        <taxon>Flavobacteriales</taxon>
        <taxon>Flavobacteriaceae</taxon>
        <taxon>Flavivirga</taxon>
    </lineage>
</organism>
<comment type="caution">
    <text evidence="1">The sequence shown here is derived from an EMBL/GenBank/DDBJ whole genome shotgun (WGS) entry which is preliminary data.</text>
</comment>
<evidence type="ECO:0000313" key="1">
    <source>
        <dbReference type="EMBL" id="OEK09228.1"/>
    </source>
</evidence>
<proteinExistence type="predicted"/>
<name>A0A1E5TD00_9FLAO</name>
<protein>
    <submittedName>
        <fullName evidence="1">Uncharacterized protein</fullName>
    </submittedName>
</protein>